<dbReference type="SUPFAM" id="SSF56801">
    <property type="entry name" value="Acetyl-CoA synthetase-like"/>
    <property type="match status" value="1"/>
</dbReference>
<dbReference type="InterPro" id="IPR045851">
    <property type="entry name" value="AMP-bd_C_sf"/>
</dbReference>
<dbReference type="PROSITE" id="PS00455">
    <property type="entry name" value="AMP_BINDING"/>
    <property type="match status" value="1"/>
</dbReference>
<feature type="domain" description="AMP-binding enzyme C-terminal" evidence="2">
    <location>
        <begin position="433"/>
        <end position="507"/>
    </location>
</feature>
<name>A0A6N7Z6U6_9PSEU</name>
<gene>
    <name evidence="3" type="ORF">GKO32_21860</name>
</gene>
<evidence type="ECO:0000259" key="2">
    <source>
        <dbReference type="Pfam" id="PF13193"/>
    </source>
</evidence>
<dbReference type="PANTHER" id="PTHR43767">
    <property type="entry name" value="LONG-CHAIN-FATTY-ACID--COA LIGASE"/>
    <property type="match status" value="1"/>
</dbReference>
<protein>
    <submittedName>
        <fullName evidence="3">AMP-binding protein</fullName>
    </submittedName>
</protein>
<dbReference type="PANTHER" id="PTHR43767:SF1">
    <property type="entry name" value="NONRIBOSOMAL PEPTIDE SYNTHASE PES1 (EUROFUNG)-RELATED"/>
    <property type="match status" value="1"/>
</dbReference>
<dbReference type="InterPro" id="IPR025110">
    <property type="entry name" value="AMP-bd_C"/>
</dbReference>
<sequence length="540" mass="59067">MQAVERVVPRWPEPLPPIWSQFPAVPVADAVVPLLERDPHAPALTFEDGLTVSRATLLEECRRFTAYLRTRITPGDRVVLAIGNRAEFFVAWLSVLAARGVAVKLSPRIGPADAAHVVRDSGAVLAVCEPQAVAVLGDLLPERVVTVADDEPSGLAEFGRDLAPASLTGTGASASDMAGLTYTSGTTGPPKGCVHDQRQYLRYADLKLRILPYAPDDVLLNPLQFYYGDSIWLWLACLRSGARFVSMRRFSVSRFWPVVREFGVTTFLGIGAIPTLLLSAPPSEQDRQHRVRFAAQIGVPPDRHRELVDRFGFPWVEGYGMSECGSAIAMPIAASEHYIGTGAIGIPVPDVDIALIDDNGDHIAGPGTGQLIVRTPDMMGGYLNRPKATAEVLQDGWLRTGDVVRRDENGVVYFLGRKKLIIRRGGENIAPEEVEAVLRQHESIVDSAVVPVQDPLWGEEIKAYVELHAGQVFEPEKLAAFCAERLSAFKVPRYFEHRTEPFPRTPSMRIQKSALAVDGAHLTESAKEVSPRVKNGSPQE</sequence>
<dbReference type="AlphaFoldDB" id="A0A6N7Z6U6"/>
<dbReference type="Pfam" id="PF13193">
    <property type="entry name" value="AMP-binding_C"/>
    <property type="match status" value="1"/>
</dbReference>
<dbReference type="OrthoDB" id="2579187at2"/>
<evidence type="ECO:0000259" key="1">
    <source>
        <dbReference type="Pfam" id="PF00501"/>
    </source>
</evidence>
<reference evidence="3 4" key="1">
    <citation type="submission" date="2019-11" db="EMBL/GenBank/DDBJ databases">
        <title>Draft genome of Amycolatopsis RM579.</title>
        <authorList>
            <person name="Duangmal K."/>
            <person name="Mingma R."/>
        </authorList>
    </citation>
    <scope>NUCLEOTIDE SEQUENCE [LARGE SCALE GENOMIC DNA]</scope>
    <source>
        <strain evidence="3 4">RM579</strain>
    </source>
</reference>
<evidence type="ECO:0000313" key="4">
    <source>
        <dbReference type="Proteomes" id="UP000440096"/>
    </source>
</evidence>
<dbReference type="Proteomes" id="UP000440096">
    <property type="component" value="Unassembled WGS sequence"/>
</dbReference>
<organism evidence="3 4">
    <name type="scientific">Amycolatopsis pithecellobii</name>
    <dbReference type="NCBI Taxonomy" id="664692"/>
    <lineage>
        <taxon>Bacteria</taxon>
        <taxon>Bacillati</taxon>
        <taxon>Actinomycetota</taxon>
        <taxon>Actinomycetes</taxon>
        <taxon>Pseudonocardiales</taxon>
        <taxon>Pseudonocardiaceae</taxon>
        <taxon>Amycolatopsis</taxon>
    </lineage>
</organism>
<comment type="caution">
    <text evidence="3">The sequence shown here is derived from an EMBL/GenBank/DDBJ whole genome shotgun (WGS) entry which is preliminary data.</text>
</comment>
<dbReference type="Gene3D" id="3.30.300.30">
    <property type="match status" value="1"/>
</dbReference>
<keyword evidence="4" id="KW-1185">Reference proteome</keyword>
<dbReference type="InterPro" id="IPR050237">
    <property type="entry name" value="ATP-dep_AMP-bd_enzyme"/>
</dbReference>
<accession>A0A6N7Z6U6</accession>
<dbReference type="RefSeq" id="WP_154758746.1">
    <property type="nucleotide sequence ID" value="NZ_WMBA01000036.1"/>
</dbReference>
<dbReference type="InterPro" id="IPR042099">
    <property type="entry name" value="ANL_N_sf"/>
</dbReference>
<dbReference type="InterPro" id="IPR020845">
    <property type="entry name" value="AMP-binding_CS"/>
</dbReference>
<proteinExistence type="predicted"/>
<dbReference type="EMBL" id="WMBA01000036">
    <property type="protein sequence ID" value="MTD56590.1"/>
    <property type="molecule type" value="Genomic_DNA"/>
</dbReference>
<feature type="domain" description="AMP-dependent synthetase/ligase" evidence="1">
    <location>
        <begin position="36"/>
        <end position="383"/>
    </location>
</feature>
<dbReference type="Gene3D" id="3.40.50.12780">
    <property type="entry name" value="N-terminal domain of ligase-like"/>
    <property type="match status" value="1"/>
</dbReference>
<dbReference type="GO" id="GO:0016878">
    <property type="term" value="F:acid-thiol ligase activity"/>
    <property type="evidence" value="ECO:0007669"/>
    <property type="project" value="UniProtKB-ARBA"/>
</dbReference>
<dbReference type="InterPro" id="IPR000873">
    <property type="entry name" value="AMP-dep_synth/lig_dom"/>
</dbReference>
<evidence type="ECO:0000313" key="3">
    <source>
        <dbReference type="EMBL" id="MTD56590.1"/>
    </source>
</evidence>
<dbReference type="Pfam" id="PF00501">
    <property type="entry name" value="AMP-binding"/>
    <property type="match status" value="1"/>
</dbReference>